<evidence type="ECO:0000259" key="1">
    <source>
        <dbReference type="PROSITE" id="PS50943"/>
    </source>
</evidence>
<evidence type="ECO:0000313" key="2">
    <source>
        <dbReference type="EMBL" id="OXR44832.1"/>
    </source>
</evidence>
<dbReference type="Pfam" id="PF13560">
    <property type="entry name" value="HTH_31"/>
    <property type="match status" value="1"/>
</dbReference>
<reference evidence="2 3" key="1">
    <citation type="submission" date="2017-07" db="EMBL/GenBank/DDBJ databases">
        <title>First draft Genome Sequence of Nocardia cerradoensis isolated from human infection.</title>
        <authorList>
            <person name="Carrasco G."/>
        </authorList>
    </citation>
    <scope>NUCLEOTIDE SEQUENCE [LARGE SCALE GENOMIC DNA]</scope>
    <source>
        <strain evidence="2 3">CNM20130759</strain>
    </source>
</reference>
<dbReference type="InterPro" id="IPR001387">
    <property type="entry name" value="Cro/C1-type_HTH"/>
</dbReference>
<protein>
    <recommendedName>
        <fullName evidence="1">HTH cro/C1-type domain-containing protein</fullName>
    </recommendedName>
</protein>
<dbReference type="CDD" id="cd00093">
    <property type="entry name" value="HTH_XRE"/>
    <property type="match status" value="1"/>
</dbReference>
<dbReference type="PROSITE" id="PS50943">
    <property type="entry name" value="HTH_CROC1"/>
    <property type="match status" value="1"/>
</dbReference>
<dbReference type="InterPro" id="IPR043917">
    <property type="entry name" value="DUF5753"/>
</dbReference>
<dbReference type="Gene3D" id="1.10.260.40">
    <property type="entry name" value="lambda repressor-like DNA-binding domains"/>
    <property type="match status" value="1"/>
</dbReference>
<sequence length="292" mass="32541">MVDISSTLPRRQLGRYLRELRQGSGLTIAELARRIERGATTVQRLETGTADRIRLWDVDAICQVCGADDTTTEALKGLAQQGNSKSWWHQYGDLIPVSFDVYMGLEAAAAKLISFQELIPGLLQTPDYARTVTRQAHPSESDGEISRRVEMRVRRQVLLTKKSDPVPADIILDESALHRVIGNRRIMDAQLRYLADAGTRPNIRIRVLPFAAGLPLGDLTGPFTILSFGESGDGRPVEPPVVYAEGYTGAMYFDDADLVRRYHRAHAALGQVALDEQDSRKLLRDKAREFAK</sequence>
<dbReference type="Pfam" id="PF19054">
    <property type="entry name" value="DUF5753"/>
    <property type="match status" value="1"/>
</dbReference>
<dbReference type="Proteomes" id="UP000215506">
    <property type="component" value="Unassembled WGS sequence"/>
</dbReference>
<keyword evidence="3" id="KW-1185">Reference proteome</keyword>
<gene>
    <name evidence="2" type="ORF">B7C42_02786</name>
</gene>
<proteinExistence type="predicted"/>
<comment type="caution">
    <text evidence="2">The sequence shown here is derived from an EMBL/GenBank/DDBJ whole genome shotgun (WGS) entry which is preliminary data.</text>
</comment>
<evidence type="ECO:0000313" key="3">
    <source>
        <dbReference type="Proteomes" id="UP000215506"/>
    </source>
</evidence>
<dbReference type="InterPro" id="IPR010982">
    <property type="entry name" value="Lambda_DNA-bd_dom_sf"/>
</dbReference>
<dbReference type="EMBL" id="NGAF01000005">
    <property type="protein sequence ID" value="OXR44832.1"/>
    <property type="molecule type" value="Genomic_DNA"/>
</dbReference>
<dbReference type="SUPFAM" id="SSF47413">
    <property type="entry name" value="lambda repressor-like DNA-binding domains"/>
    <property type="match status" value="1"/>
</dbReference>
<dbReference type="GO" id="GO:0003677">
    <property type="term" value="F:DNA binding"/>
    <property type="evidence" value="ECO:0007669"/>
    <property type="project" value="InterPro"/>
</dbReference>
<dbReference type="RefSeq" id="WP_039777143.1">
    <property type="nucleotide sequence ID" value="NZ_JAAXOR010000002.1"/>
</dbReference>
<accession>A0A231H7R5</accession>
<feature type="domain" description="HTH cro/C1-type" evidence="1">
    <location>
        <begin position="17"/>
        <end position="74"/>
    </location>
</feature>
<dbReference type="AlphaFoldDB" id="A0A231H7R5"/>
<organism evidence="2 3">
    <name type="scientific">Nocardia cerradoensis</name>
    <dbReference type="NCBI Taxonomy" id="85688"/>
    <lineage>
        <taxon>Bacteria</taxon>
        <taxon>Bacillati</taxon>
        <taxon>Actinomycetota</taxon>
        <taxon>Actinomycetes</taxon>
        <taxon>Mycobacteriales</taxon>
        <taxon>Nocardiaceae</taxon>
        <taxon>Nocardia</taxon>
    </lineage>
</organism>
<name>A0A231H7R5_9NOCA</name>
<dbReference type="SMART" id="SM00530">
    <property type="entry name" value="HTH_XRE"/>
    <property type="match status" value="1"/>
</dbReference>